<sequence>MKSDFFFFFIKDMITSQFDCNNNTLVFLLCCSPLCSMLTLCAAEGWCTLLTNDLTRADLQRNYTFYCKKWVNVFLEYIFSEEVVLLLVIGVFRTRSTPCGVSSIRVSINNQMD</sequence>
<proteinExistence type="predicted"/>
<accession>A0A0L8HX19</accession>
<dbReference type="EMBL" id="KQ417090">
    <property type="protein sequence ID" value="KOF93778.1"/>
    <property type="molecule type" value="Genomic_DNA"/>
</dbReference>
<organism evidence="1">
    <name type="scientific">Octopus bimaculoides</name>
    <name type="common">California two-spotted octopus</name>
    <dbReference type="NCBI Taxonomy" id="37653"/>
    <lineage>
        <taxon>Eukaryota</taxon>
        <taxon>Metazoa</taxon>
        <taxon>Spiralia</taxon>
        <taxon>Lophotrochozoa</taxon>
        <taxon>Mollusca</taxon>
        <taxon>Cephalopoda</taxon>
        <taxon>Coleoidea</taxon>
        <taxon>Octopodiformes</taxon>
        <taxon>Octopoda</taxon>
        <taxon>Incirrata</taxon>
        <taxon>Octopodidae</taxon>
        <taxon>Octopus</taxon>
    </lineage>
</organism>
<gene>
    <name evidence="1" type="ORF">OCBIM_22003553mg</name>
</gene>
<dbReference type="AlphaFoldDB" id="A0A0L8HX19"/>
<reference evidence="1" key="1">
    <citation type="submission" date="2015-07" db="EMBL/GenBank/DDBJ databases">
        <title>MeaNS - Measles Nucleotide Surveillance Program.</title>
        <authorList>
            <person name="Tran T."/>
            <person name="Druce J."/>
        </authorList>
    </citation>
    <scope>NUCLEOTIDE SEQUENCE</scope>
    <source>
        <strain evidence="1">UCB-OBI-ISO-001</strain>
        <tissue evidence="1">Gonad</tissue>
    </source>
</reference>
<evidence type="ECO:0000313" key="1">
    <source>
        <dbReference type="EMBL" id="KOF93778.1"/>
    </source>
</evidence>
<name>A0A0L8HX19_OCTBM</name>
<protein>
    <submittedName>
        <fullName evidence="1">Uncharacterized protein</fullName>
    </submittedName>
</protein>